<dbReference type="GO" id="GO:0005576">
    <property type="term" value="C:extracellular region"/>
    <property type="evidence" value="ECO:0007669"/>
    <property type="project" value="UniProtKB-SubCell"/>
</dbReference>
<evidence type="ECO:0000256" key="1">
    <source>
        <dbReference type="ARBA" id="ARBA00004613"/>
    </source>
</evidence>
<keyword evidence="2" id="KW-0964">Secreted</keyword>
<evidence type="ECO:0000313" key="3">
    <source>
        <dbReference type="EMBL" id="TCS60030.1"/>
    </source>
</evidence>
<comment type="subcellular location">
    <subcellularLocation>
        <location evidence="1">Secreted</location>
    </subcellularLocation>
</comment>
<dbReference type="PANTHER" id="PTHR38340:SF1">
    <property type="entry name" value="S-LAYER PROTEIN"/>
    <property type="match status" value="1"/>
</dbReference>
<dbReference type="Proteomes" id="UP000295696">
    <property type="component" value="Unassembled WGS sequence"/>
</dbReference>
<accession>A0A4R3J6F5</accession>
<evidence type="ECO:0000313" key="4">
    <source>
        <dbReference type="Proteomes" id="UP000295696"/>
    </source>
</evidence>
<gene>
    <name evidence="3" type="ORF">EDD52_11640</name>
</gene>
<reference evidence="3 4" key="1">
    <citation type="submission" date="2019-03" db="EMBL/GenBank/DDBJ databases">
        <title>Genomic Encyclopedia of Type Strains, Phase IV (KMG-IV): sequencing the most valuable type-strain genomes for metagenomic binning, comparative biology and taxonomic classification.</title>
        <authorList>
            <person name="Goeker M."/>
        </authorList>
    </citation>
    <scope>NUCLEOTIDE SEQUENCE [LARGE SCALE GENOMIC DNA]</scope>
    <source>
        <strain evidence="3 4">DSM 104836</strain>
    </source>
</reference>
<keyword evidence="4" id="KW-1185">Reference proteome</keyword>
<dbReference type="RefSeq" id="WP_132247472.1">
    <property type="nucleotide sequence ID" value="NZ_SLZU01000016.1"/>
</dbReference>
<comment type="caution">
    <text evidence="3">The sequence shown here is derived from an EMBL/GenBank/DDBJ whole genome shotgun (WGS) entry which is preliminary data.</text>
</comment>
<name>A0A4R3J6F5_9RHOB</name>
<dbReference type="InterPro" id="IPR011049">
    <property type="entry name" value="Serralysin-like_metalloprot_C"/>
</dbReference>
<dbReference type="InterPro" id="IPR050557">
    <property type="entry name" value="RTX_toxin/Mannuronan_C5-epim"/>
</dbReference>
<dbReference type="Pfam" id="PF00353">
    <property type="entry name" value="HemolysinCabind"/>
    <property type="match status" value="4"/>
</dbReference>
<dbReference type="InterPro" id="IPR018511">
    <property type="entry name" value="Hemolysin-typ_Ca-bd_CS"/>
</dbReference>
<dbReference type="PANTHER" id="PTHR38340">
    <property type="entry name" value="S-LAYER PROTEIN"/>
    <property type="match status" value="1"/>
</dbReference>
<dbReference type="EMBL" id="SLZU01000016">
    <property type="protein sequence ID" value="TCS60030.1"/>
    <property type="molecule type" value="Genomic_DNA"/>
</dbReference>
<dbReference type="Gene3D" id="2.150.10.10">
    <property type="entry name" value="Serralysin-like metalloprotease, C-terminal"/>
    <property type="match status" value="3"/>
</dbReference>
<organism evidence="3 4">
    <name type="scientific">Primorskyibacter sedentarius</name>
    <dbReference type="NCBI Taxonomy" id="745311"/>
    <lineage>
        <taxon>Bacteria</taxon>
        <taxon>Pseudomonadati</taxon>
        <taxon>Pseudomonadota</taxon>
        <taxon>Alphaproteobacteria</taxon>
        <taxon>Rhodobacterales</taxon>
        <taxon>Roseobacteraceae</taxon>
        <taxon>Primorskyibacter</taxon>
    </lineage>
</organism>
<dbReference type="AlphaFoldDB" id="A0A4R3J6F5"/>
<evidence type="ECO:0000256" key="2">
    <source>
        <dbReference type="ARBA" id="ARBA00022525"/>
    </source>
</evidence>
<dbReference type="GO" id="GO:0005509">
    <property type="term" value="F:calcium ion binding"/>
    <property type="evidence" value="ECO:0007669"/>
    <property type="project" value="InterPro"/>
</dbReference>
<dbReference type="PRINTS" id="PR00313">
    <property type="entry name" value="CABNDNGRPT"/>
</dbReference>
<dbReference type="InterPro" id="IPR001343">
    <property type="entry name" value="Hemolysn_Ca-bd"/>
</dbReference>
<protein>
    <submittedName>
        <fullName evidence="3">Hemolysin type calcium-binding protein</fullName>
    </submittedName>
</protein>
<dbReference type="OrthoDB" id="9773411at2"/>
<proteinExistence type="predicted"/>
<sequence>MTLDLVGPVRTLLDEGVDHPSIDGMPGGGFVLAWIESRQIYVTIFDAYGGEVNQFPLGQAGTNPSVVVLSDGSIVTAWVDYDGIKAMRVNSDGQTLSDAAFLQSDNASSESNYFPNLLALADGGFAATYRGTGRDGSRGSVHLQIFDVNLTSRGADQLVNQTTEGHQNSGRTVALDDGGIAVAFSSRNVDGSVSAAMMRIFDADGTPRTDQIRLNQYSSGQQHQIAIVALNNDLILATWTSDGQDGSDDGIYARLFDTQGRAQGNEFRVNFETLGDQNGSDLIALADGSAVVSWLSGGTDGELRARHIDAQGVPSGAEIIIGADERIFYYPQIVQTQGNGAVVVWPDFTDRSVGTTEAQFLAFKPIATAENDMLFGTAQDDDFGGGAGNDVLQGYSDNDRLFGDTGADTITGGNGADTLIGGDGDDFIFGGGDGADLRDVVYGGNGNDQIDGGYGNDELRGQSGDDTISGGFGADTILGGSGNDILAGSAYADRLFGNEGDDFLNGGFGSDRLRGQDGADRFFHAGVTGHGTDWIADFSHAEGDRLVFGLSADASNFQIRLAHTPGVGSASVEEAFVVHTPSRQIIWVLVDGADEAAIQLQSGGQAFDLLG</sequence>
<dbReference type="PROSITE" id="PS00330">
    <property type="entry name" value="HEMOLYSIN_CALCIUM"/>
    <property type="match status" value="2"/>
</dbReference>
<dbReference type="SUPFAM" id="SSF51120">
    <property type="entry name" value="beta-Roll"/>
    <property type="match status" value="2"/>
</dbReference>